<organism evidence="3 4">
    <name type="scientific">Candidatus Merdivicinus excrementipullorum</name>
    <dbReference type="NCBI Taxonomy" id="2840867"/>
    <lineage>
        <taxon>Bacteria</taxon>
        <taxon>Bacillati</taxon>
        <taxon>Bacillota</taxon>
        <taxon>Clostridia</taxon>
        <taxon>Eubacteriales</taxon>
        <taxon>Oscillospiraceae</taxon>
        <taxon>Oscillospiraceae incertae sedis</taxon>
        <taxon>Candidatus Merdivicinus</taxon>
    </lineage>
</organism>
<keyword evidence="2" id="KW-1003">Cell membrane</keyword>
<evidence type="ECO:0000256" key="1">
    <source>
        <dbReference type="ARBA" id="ARBA00023136"/>
    </source>
</evidence>
<dbReference type="NCBIfam" id="TIGR00278">
    <property type="entry name" value="membrane protein insertion efficiency factor YidD"/>
    <property type="match status" value="1"/>
</dbReference>
<evidence type="ECO:0000313" key="3">
    <source>
        <dbReference type="EMBL" id="HIS77647.1"/>
    </source>
</evidence>
<keyword evidence="1 2" id="KW-0472">Membrane</keyword>
<gene>
    <name evidence="3" type="primary">yidD</name>
    <name evidence="3" type="ORF">IAB51_12755</name>
</gene>
<name>A0A9D1K1C1_9FIRM</name>
<dbReference type="PANTHER" id="PTHR33383">
    <property type="entry name" value="MEMBRANE PROTEIN INSERTION EFFICIENCY FACTOR-RELATED"/>
    <property type="match status" value="1"/>
</dbReference>
<comment type="caution">
    <text evidence="3">The sequence shown here is derived from an EMBL/GenBank/DDBJ whole genome shotgun (WGS) entry which is preliminary data.</text>
</comment>
<evidence type="ECO:0000313" key="4">
    <source>
        <dbReference type="Proteomes" id="UP000824002"/>
    </source>
</evidence>
<sequence>MKKVLAALIRFYQRYISGLKPPSCRFYPTCSAYALQAIERFGALKGGILSIWRILRCSPLCQGGIDPVPEKFALPPWRWERHGKQHGKRCRDRRDDK</sequence>
<dbReference type="GO" id="GO:0005886">
    <property type="term" value="C:plasma membrane"/>
    <property type="evidence" value="ECO:0007669"/>
    <property type="project" value="UniProtKB-SubCell"/>
</dbReference>
<reference evidence="3" key="2">
    <citation type="journal article" date="2021" name="PeerJ">
        <title>Extensive microbial diversity within the chicken gut microbiome revealed by metagenomics and culture.</title>
        <authorList>
            <person name="Gilroy R."/>
            <person name="Ravi A."/>
            <person name="Getino M."/>
            <person name="Pursley I."/>
            <person name="Horton D.L."/>
            <person name="Alikhan N.F."/>
            <person name="Baker D."/>
            <person name="Gharbi K."/>
            <person name="Hall N."/>
            <person name="Watson M."/>
            <person name="Adriaenssens E.M."/>
            <person name="Foster-Nyarko E."/>
            <person name="Jarju S."/>
            <person name="Secka A."/>
            <person name="Antonio M."/>
            <person name="Oren A."/>
            <person name="Chaudhuri R.R."/>
            <person name="La Ragione R."/>
            <person name="Hildebrand F."/>
            <person name="Pallen M.J."/>
        </authorList>
    </citation>
    <scope>NUCLEOTIDE SEQUENCE</scope>
    <source>
        <strain evidence="3">CHK199-13235</strain>
    </source>
</reference>
<protein>
    <recommendedName>
        <fullName evidence="2">Putative membrane protein insertion efficiency factor</fullName>
    </recommendedName>
</protein>
<dbReference type="Proteomes" id="UP000824002">
    <property type="component" value="Unassembled WGS sequence"/>
</dbReference>
<comment type="function">
    <text evidence="2">Could be involved in insertion of integral membrane proteins into the membrane.</text>
</comment>
<dbReference type="SMART" id="SM01234">
    <property type="entry name" value="Haemolytic"/>
    <property type="match status" value="1"/>
</dbReference>
<dbReference type="InterPro" id="IPR002696">
    <property type="entry name" value="Membr_insert_effic_factor_YidD"/>
</dbReference>
<proteinExistence type="inferred from homology"/>
<accession>A0A9D1K1C1</accession>
<comment type="subcellular location">
    <subcellularLocation>
        <location evidence="2">Cell membrane</location>
        <topology evidence="2">Peripheral membrane protein</topology>
        <orientation evidence="2">Cytoplasmic side</orientation>
    </subcellularLocation>
</comment>
<reference evidence="3" key="1">
    <citation type="submission" date="2020-10" db="EMBL/GenBank/DDBJ databases">
        <authorList>
            <person name="Gilroy R."/>
        </authorList>
    </citation>
    <scope>NUCLEOTIDE SEQUENCE</scope>
    <source>
        <strain evidence="3">CHK199-13235</strain>
    </source>
</reference>
<dbReference type="HAMAP" id="MF_00386">
    <property type="entry name" value="UPF0161_YidD"/>
    <property type="match status" value="1"/>
</dbReference>
<evidence type="ECO:0000256" key="2">
    <source>
        <dbReference type="HAMAP-Rule" id="MF_00386"/>
    </source>
</evidence>
<dbReference type="PANTHER" id="PTHR33383:SF1">
    <property type="entry name" value="MEMBRANE PROTEIN INSERTION EFFICIENCY FACTOR-RELATED"/>
    <property type="match status" value="1"/>
</dbReference>
<comment type="similarity">
    <text evidence="2">Belongs to the UPF0161 family.</text>
</comment>
<dbReference type="Pfam" id="PF01809">
    <property type="entry name" value="YidD"/>
    <property type="match status" value="1"/>
</dbReference>
<dbReference type="EMBL" id="DVJP01000082">
    <property type="protein sequence ID" value="HIS77647.1"/>
    <property type="molecule type" value="Genomic_DNA"/>
</dbReference>
<dbReference type="AlphaFoldDB" id="A0A9D1K1C1"/>